<dbReference type="Gene3D" id="3.10.180.10">
    <property type="entry name" value="2,3-Dihydroxybiphenyl 1,2-Dioxygenase, domain 1"/>
    <property type="match status" value="1"/>
</dbReference>
<keyword evidence="3" id="KW-1185">Reference proteome</keyword>
<reference evidence="2" key="1">
    <citation type="journal article" date="2014" name="Int. J. Syst. Evol. Microbiol.">
        <title>Complete genome of a new Firmicutes species belonging to the dominant human colonic microbiota ('Ruminococcus bicirculans') reveals two chromosomes and a selective capacity to utilize plant glucans.</title>
        <authorList>
            <consortium name="NISC Comparative Sequencing Program"/>
            <person name="Wegmann U."/>
            <person name="Louis P."/>
            <person name="Goesmann A."/>
            <person name="Henrissat B."/>
            <person name="Duncan S.H."/>
            <person name="Flint H.J."/>
        </authorList>
    </citation>
    <scope>NUCLEOTIDE SEQUENCE</scope>
    <source>
        <strain evidence="2">CECT 8869</strain>
    </source>
</reference>
<dbReference type="Proteomes" id="UP001168579">
    <property type="component" value="Unassembled WGS sequence"/>
</dbReference>
<proteinExistence type="predicted"/>
<dbReference type="InterPro" id="IPR029068">
    <property type="entry name" value="Glyas_Bleomycin-R_OHBP_Dase"/>
</dbReference>
<dbReference type="InterPro" id="IPR037523">
    <property type="entry name" value="VOC_core"/>
</dbReference>
<comment type="caution">
    <text evidence="2">The sequence shown here is derived from an EMBL/GenBank/DDBJ whole genome shotgun (WGS) entry which is preliminary data.</text>
</comment>
<protein>
    <recommendedName>
        <fullName evidence="1">VOC domain-containing protein</fullName>
    </recommendedName>
</protein>
<accession>A0ABT8RPE6</accession>
<dbReference type="PROSITE" id="PS51819">
    <property type="entry name" value="VOC"/>
    <property type="match status" value="1"/>
</dbReference>
<evidence type="ECO:0000313" key="2">
    <source>
        <dbReference type="EMBL" id="MDO1512736.1"/>
    </source>
</evidence>
<sequence length="63" mass="7131">MSKQPFGIEMAFTTETIETDFQKAIDAGAVLYEAIVEKPWGQKVGYFRDDNGFVIEICTPVQR</sequence>
<feature type="domain" description="VOC" evidence="1">
    <location>
        <begin position="1"/>
        <end position="60"/>
    </location>
</feature>
<gene>
    <name evidence="2" type="ORF">Q2T41_08715</name>
</gene>
<name>A0ABT8RPE6_9FLAO</name>
<dbReference type="RefSeq" id="WP_304435753.1">
    <property type="nucleotide sequence ID" value="NZ_JAUKUC010000001.1"/>
</dbReference>
<evidence type="ECO:0000259" key="1">
    <source>
        <dbReference type="PROSITE" id="PS51819"/>
    </source>
</evidence>
<organism evidence="2 3">
    <name type="scientific">Maribacter confluentis</name>
    <dbReference type="NCBI Taxonomy" id="1656093"/>
    <lineage>
        <taxon>Bacteria</taxon>
        <taxon>Pseudomonadati</taxon>
        <taxon>Bacteroidota</taxon>
        <taxon>Flavobacteriia</taxon>
        <taxon>Flavobacteriales</taxon>
        <taxon>Flavobacteriaceae</taxon>
        <taxon>Maribacter</taxon>
    </lineage>
</organism>
<dbReference type="EMBL" id="JAUKUC010000001">
    <property type="protein sequence ID" value="MDO1512736.1"/>
    <property type="molecule type" value="Genomic_DNA"/>
</dbReference>
<dbReference type="SUPFAM" id="SSF54593">
    <property type="entry name" value="Glyoxalase/Bleomycin resistance protein/Dihydroxybiphenyl dioxygenase"/>
    <property type="match status" value="1"/>
</dbReference>
<reference evidence="2" key="2">
    <citation type="submission" date="2023-06" db="EMBL/GenBank/DDBJ databases">
        <authorList>
            <person name="Lucena T."/>
            <person name="Sun Q."/>
        </authorList>
    </citation>
    <scope>NUCLEOTIDE SEQUENCE</scope>
    <source>
        <strain evidence="2">CECT 8869</strain>
    </source>
</reference>
<evidence type="ECO:0000313" key="3">
    <source>
        <dbReference type="Proteomes" id="UP001168579"/>
    </source>
</evidence>